<gene>
    <name evidence="2" type="ORF">OS889_03735</name>
</gene>
<sequence length="317" mass="34200">MTPEQADGADGVVGLATERAVAAIVDADATRDPETVRSVLDHVTDDGGRVSRDGIDETVSDVAKRLSTAETRTELARSAFEDAAAAADGVDDLDVVSARLDRYEATLDDIDSRVRDLGADLQAVSNPDDTPDAVYEAVCELRRIAGEADDVQQTADELQFDLDDFEAWLDSHERRRQAFEEDVDVVADALEAARTAATPPLDAESWVDAVLRVEVTPVLLADLRAELDDLRAMAERAGVDGGWADDLEDRLADLDSRVAAARAALNDAAEPSWRERYGARIAAFRETGAAAEPPVEWGEVQAELDRARALDEPYAPA</sequence>
<dbReference type="AlphaFoldDB" id="A0ABD5MCA3"/>
<dbReference type="EMBL" id="JBGNYA010000001">
    <property type="protein sequence ID" value="MFA1610118.1"/>
    <property type="molecule type" value="Genomic_DNA"/>
</dbReference>
<name>A0ABD5MCA3_9EURY</name>
<dbReference type="SUPFAM" id="SSF57997">
    <property type="entry name" value="Tropomyosin"/>
    <property type="match status" value="1"/>
</dbReference>
<dbReference type="Proteomes" id="UP001570511">
    <property type="component" value="Unassembled WGS sequence"/>
</dbReference>
<comment type="caution">
    <text evidence="2">The sequence shown here is derived from an EMBL/GenBank/DDBJ whole genome shotgun (WGS) entry which is preliminary data.</text>
</comment>
<dbReference type="RefSeq" id="WP_372387418.1">
    <property type="nucleotide sequence ID" value="NZ_JBGNYA010000001.1"/>
</dbReference>
<evidence type="ECO:0000256" key="1">
    <source>
        <dbReference type="SAM" id="Coils"/>
    </source>
</evidence>
<organism evidence="2 3">
    <name type="scientific">Halobellus rubicundus</name>
    <dbReference type="NCBI Taxonomy" id="2996466"/>
    <lineage>
        <taxon>Archaea</taxon>
        <taxon>Methanobacteriati</taxon>
        <taxon>Methanobacteriota</taxon>
        <taxon>Stenosarchaea group</taxon>
        <taxon>Halobacteria</taxon>
        <taxon>Halobacteriales</taxon>
        <taxon>Haloferacaceae</taxon>
        <taxon>Halobellus</taxon>
    </lineage>
</organism>
<keyword evidence="3" id="KW-1185">Reference proteome</keyword>
<keyword evidence="1" id="KW-0175">Coiled coil</keyword>
<protein>
    <submittedName>
        <fullName evidence="2">Halo transducer protein</fullName>
    </submittedName>
</protein>
<evidence type="ECO:0000313" key="2">
    <source>
        <dbReference type="EMBL" id="MFA1610118.1"/>
    </source>
</evidence>
<reference evidence="2 3" key="1">
    <citation type="submission" date="2024-08" db="EMBL/GenBank/DDBJ databases">
        <title>Halobellus sp. MBLA0158 whole genome sequence.</title>
        <authorList>
            <person name="Hwang C.Y."/>
            <person name="Cho E.-S."/>
            <person name="Seo M.-J."/>
        </authorList>
    </citation>
    <scope>NUCLEOTIDE SEQUENCE [LARGE SCALE GENOMIC DNA]</scope>
    <source>
        <strain evidence="2 3">MBLA0158</strain>
    </source>
</reference>
<feature type="coiled-coil region" evidence="1">
    <location>
        <begin position="220"/>
        <end position="264"/>
    </location>
</feature>
<dbReference type="Gene3D" id="1.10.287.1490">
    <property type="match status" value="1"/>
</dbReference>
<accession>A0ABD5MCA3</accession>
<proteinExistence type="predicted"/>
<evidence type="ECO:0000313" key="3">
    <source>
        <dbReference type="Proteomes" id="UP001570511"/>
    </source>
</evidence>